<protein>
    <recommendedName>
        <fullName evidence="1">Nudix hydrolase domain-containing protein</fullName>
    </recommendedName>
</protein>
<evidence type="ECO:0000313" key="2">
    <source>
        <dbReference type="EMBL" id="KKU90071.1"/>
    </source>
</evidence>
<dbReference type="Proteomes" id="UP000033882">
    <property type="component" value="Unassembled WGS sequence"/>
</dbReference>
<comment type="caution">
    <text evidence="2">The sequence shown here is derived from an EMBL/GenBank/DDBJ whole genome shotgun (WGS) entry which is preliminary data.</text>
</comment>
<proteinExistence type="predicted"/>
<accession>A0A0G1U7H8</accession>
<evidence type="ECO:0000259" key="1">
    <source>
        <dbReference type="PROSITE" id="PS51462"/>
    </source>
</evidence>
<reference evidence="2 3" key="1">
    <citation type="journal article" date="2015" name="Nature">
        <title>rRNA introns, odd ribosomes, and small enigmatic genomes across a large radiation of phyla.</title>
        <authorList>
            <person name="Brown C.T."/>
            <person name="Hug L.A."/>
            <person name="Thomas B.C."/>
            <person name="Sharon I."/>
            <person name="Castelle C.J."/>
            <person name="Singh A."/>
            <person name="Wilkins M.J."/>
            <person name="Williams K.H."/>
            <person name="Banfield J.F."/>
        </authorList>
    </citation>
    <scope>NUCLEOTIDE SEQUENCE [LARGE SCALE GENOMIC DNA]</scope>
</reference>
<name>A0A0G1U7H8_9BACT</name>
<dbReference type="InterPro" id="IPR000086">
    <property type="entry name" value="NUDIX_hydrolase_dom"/>
</dbReference>
<dbReference type="Gene3D" id="3.90.79.10">
    <property type="entry name" value="Nucleoside Triphosphate Pyrophosphohydrolase"/>
    <property type="match status" value="1"/>
</dbReference>
<organism evidence="2 3">
    <name type="scientific">Candidatus Wolfebacteria bacterium GW2011_GWA2_47_9b</name>
    <dbReference type="NCBI Taxonomy" id="1619005"/>
    <lineage>
        <taxon>Bacteria</taxon>
        <taxon>Candidatus Wolfeibacteriota</taxon>
    </lineage>
</organism>
<dbReference type="Pfam" id="PF00293">
    <property type="entry name" value="NUDIX"/>
    <property type="match status" value="1"/>
</dbReference>
<dbReference type="PROSITE" id="PS51462">
    <property type="entry name" value="NUDIX"/>
    <property type="match status" value="1"/>
</dbReference>
<evidence type="ECO:0000313" key="3">
    <source>
        <dbReference type="Proteomes" id="UP000033882"/>
    </source>
</evidence>
<dbReference type="SUPFAM" id="SSF55811">
    <property type="entry name" value="Nudix"/>
    <property type="match status" value="1"/>
</dbReference>
<dbReference type="InterPro" id="IPR015797">
    <property type="entry name" value="NUDIX_hydrolase-like_dom_sf"/>
</dbReference>
<feature type="domain" description="Nudix hydrolase" evidence="1">
    <location>
        <begin position="7"/>
        <end position="143"/>
    </location>
</feature>
<dbReference type="AlphaFoldDB" id="A0A0G1U7H8"/>
<sequence>MTINKDLYFVAVKVFLQDQEGRLLITKDRFDAWDIPGGRLREMDFVTPLEAVIERKMLEELGESVRYDLGDPVIFMRHERDELLPSGEREKRRIFAVGYRATYRGGEIVLGGNHEQYEWVSLDTFVPERYFTGGWLRGIKEFIEKVKIS</sequence>
<dbReference type="EMBL" id="LCPB01000006">
    <property type="protein sequence ID" value="KKU90071.1"/>
    <property type="molecule type" value="Genomic_DNA"/>
</dbReference>
<gene>
    <name evidence="2" type="ORF">UY19_C0006G0009</name>
</gene>